<comment type="caution">
    <text evidence="3">The sequence shown here is derived from an EMBL/GenBank/DDBJ whole genome shotgun (WGS) entry which is preliminary data.</text>
</comment>
<keyword evidence="2" id="KW-1133">Transmembrane helix</keyword>
<evidence type="ECO:0000313" key="4">
    <source>
        <dbReference type="Proteomes" id="UP000032534"/>
    </source>
</evidence>
<dbReference type="Proteomes" id="UP000032534">
    <property type="component" value="Unassembled WGS sequence"/>
</dbReference>
<keyword evidence="2" id="KW-0472">Membrane</keyword>
<feature type="region of interest" description="Disordered" evidence="1">
    <location>
        <begin position="191"/>
        <end position="221"/>
    </location>
</feature>
<sequence>MTWLGGWLKELVLIVLLASFIDMILPSRSMERYVKLVLSLLILLTLLSPVVRLLSTSPSELLGRAFDLQRQAETGKGEPTLEEILAKGNKLKQRQEQSSMQWAGQEVAKEIKGQLEQSTGLAIQSVQVTLAQMKQGVSDLEAGTGIQSVVVKLAEQQSGRKEKNMNVPPDSDSKPIMVEPVAEKAVNIRIEPTPVKASDQEKGTLEGANNHAEGSDGGKTADTQAFGLITGLLYEKWGIDSKNVQVLSSQDGTHEW</sequence>
<dbReference type="OrthoDB" id="2375554at2"/>
<dbReference type="RefSeq" id="WP_044647658.1">
    <property type="nucleotide sequence ID" value="NZ_JTHP01000043.1"/>
</dbReference>
<dbReference type="AlphaFoldDB" id="A0A0D7WXX6"/>
<keyword evidence="4" id="KW-1185">Reference proteome</keyword>
<dbReference type="Pfam" id="PF09581">
    <property type="entry name" value="Spore_III_AF"/>
    <property type="match status" value="1"/>
</dbReference>
<gene>
    <name evidence="3" type="ORF">QD47_19250</name>
</gene>
<evidence type="ECO:0000256" key="2">
    <source>
        <dbReference type="SAM" id="Phobius"/>
    </source>
</evidence>
<reference evidence="3 4" key="1">
    <citation type="submission" date="2014-11" db="EMBL/GenBank/DDBJ databases">
        <title>Draft Genome Sequences of Paenibacillus polymyxa NRRL B-30509 and Paenibacillus terrae NRRL B-30644, Strains from a Poultry Environment that Produce Tridecaptin A and Paenicidins.</title>
        <authorList>
            <person name="van Belkum M.J."/>
            <person name="Lohans C.T."/>
            <person name="Vederas J.C."/>
        </authorList>
    </citation>
    <scope>NUCLEOTIDE SEQUENCE [LARGE SCALE GENOMIC DNA]</scope>
    <source>
        <strain evidence="3 4">NRRL B-30644</strain>
    </source>
</reference>
<keyword evidence="2" id="KW-0812">Transmembrane</keyword>
<feature type="transmembrane region" description="Helical" evidence="2">
    <location>
        <begin position="6"/>
        <end position="25"/>
    </location>
</feature>
<proteinExistence type="predicted"/>
<protein>
    <submittedName>
        <fullName evidence="3">Sporulation protein</fullName>
    </submittedName>
</protein>
<evidence type="ECO:0000256" key="1">
    <source>
        <dbReference type="SAM" id="MobiDB-lite"/>
    </source>
</evidence>
<dbReference type="InterPro" id="IPR014245">
    <property type="entry name" value="Spore_III_AF"/>
</dbReference>
<dbReference type="NCBIfam" id="TIGR02896">
    <property type="entry name" value="spore_III_AF"/>
    <property type="match status" value="1"/>
</dbReference>
<dbReference type="PATRIC" id="fig|159743.3.peg.4293"/>
<organism evidence="3 4">
    <name type="scientific">Paenibacillus terrae</name>
    <dbReference type="NCBI Taxonomy" id="159743"/>
    <lineage>
        <taxon>Bacteria</taxon>
        <taxon>Bacillati</taxon>
        <taxon>Bacillota</taxon>
        <taxon>Bacilli</taxon>
        <taxon>Bacillales</taxon>
        <taxon>Paenibacillaceae</taxon>
        <taxon>Paenibacillus</taxon>
    </lineage>
</organism>
<evidence type="ECO:0000313" key="3">
    <source>
        <dbReference type="EMBL" id="KJD44046.1"/>
    </source>
</evidence>
<feature type="transmembrane region" description="Helical" evidence="2">
    <location>
        <begin position="37"/>
        <end position="55"/>
    </location>
</feature>
<accession>A0A0D7WXX6</accession>
<dbReference type="EMBL" id="JTHP01000043">
    <property type="protein sequence ID" value="KJD44046.1"/>
    <property type="molecule type" value="Genomic_DNA"/>
</dbReference>
<name>A0A0D7WXX6_9BACL</name>